<evidence type="ECO:0000313" key="1">
    <source>
        <dbReference type="EMBL" id="KAJ7680106.1"/>
    </source>
</evidence>
<evidence type="ECO:0008006" key="3">
    <source>
        <dbReference type="Google" id="ProtNLM"/>
    </source>
</evidence>
<protein>
    <recommendedName>
        <fullName evidence="3">F-box domain-containing protein</fullName>
    </recommendedName>
</protein>
<keyword evidence="2" id="KW-1185">Reference proteome</keyword>
<accession>A0AAD7GE39</accession>
<gene>
    <name evidence="1" type="ORF">B0H17DRAFT_1076918</name>
</gene>
<organism evidence="1 2">
    <name type="scientific">Mycena rosella</name>
    <name type="common">Pink bonnet</name>
    <name type="synonym">Agaricus rosellus</name>
    <dbReference type="NCBI Taxonomy" id="1033263"/>
    <lineage>
        <taxon>Eukaryota</taxon>
        <taxon>Fungi</taxon>
        <taxon>Dikarya</taxon>
        <taxon>Basidiomycota</taxon>
        <taxon>Agaricomycotina</taxon>
        <taxon>Agaricomycetes</taxon>
        <taxon>Agaricomycetidae</taxon>
        <taxon>Agaricales</taxon>
        <taxon>Marasmiineae</taxon>
        <taxon>Mycenaceae</taxon>
        <taxon>Mycena</taxon>
    </lineage>
</organism>
<dbReference type="EMBL" id="JARKIE010000123">
    <property type="protein sequence ID" value="KAJ7680106.1"/>
    <property type="molecule type" value="Genomic_DNA"/>
</dbReference>
<evidence type="ECO:0000313" key="2">
    <source>
        <dbReference type="Proteomes" id="UP001221757"/>
    </source>
</evidence>
<dbReference type="Proteomes" id="UP001221757">
    <property type="component" value="Unassembled WGS sequence"/>
</dbReference>
<name>A0AAD7GE39_MYCRO</name>
<feature type="non-terminal residue" evidence="1">
    <location>
        <position position="113"/>
    </location>
</feature>
<reference evidence="1" key="1">
    <citation type="submission" date="2023-03" db="EMBL/GenBank/DDBJ databases">
        <title>Massive genome expansion in bonnet fungi (Mycena s.s.) driven by repeated elements and novel gene families across ecological guilds.</title>
        <authorList>
            <consortium name="Lawrence Berkeley National Laboratory"/>
            <person name="Harder C.B."/>
            <person name="Miyauchi S."/>
            <person name="Viragh M."/>
            <person name="Kuo A."/>
            <person name="Thoen E."/>
            <person name="Andreopoulos B."/>
            <person name="Lu D."/>
            <person name="Skrede I."/>
            <person name="Drula E."/>
            <person name="Henrissat B."/>
            <person name="Morin E."/>
            <person name="Kohler A."/>
            <person name="Barry K."/>
            <person name="LaButti K."/>
            <person name="Morin E."/>
            <person name="Salamov A."/>
            <person name="Lipzen A."/>
            <person name="Mereny Z."/>
            <person name="Hegedus B."/>
            <person name="Baldrian P."/>
            <person name="Stursova M."/>
            <person name="Weitz H."/>
            <person name="Taylor A."/>
            <person name="Grigoriev I.V."/>
            <person name="Nagy L.G."/>
            <person name="Martin F."/>
            <person name="Kauserud H."/>
        </authorList>
    </citation>
    <scope>NUCLEOTIDE SEQUENCE</scope>
    <source>
        <strain evidence="1">CBHHK067</strain>
    </source>
</reference>
<sequence>RFLRQKEVLRTLELSKLARLPLEISSEIFIQCLSIRPKPGARHAPMVLANICTSWEDIALSTPSLWAAIDADKPISDLATVVAPTPHAMLTMYHSHDQDDRTFSTALQHRHNS</sequence>
<comment type="caution">
    <text evidence="1">The sequence shown here is derived from an EMBL/GenBank/DDBJ whole genome shotgun (WGS) entry which is preliminary data.</text>
</comment>
<dbReference type="AlphaFoldDB" id="A0AAD7GE39"/>
<proteinExistence type="predicted"/>